<dbReference type="EMBL" id="MLAK01000614">
    <property type="protein sequence ID" value="OHT10377.1"/>
    <property type="molecule type" value="Genomic_DNA"/>
</dbReference>
<dbReference type="OrthoDB" id="2530521at2759"/>
<dbReference type="InterPro" id="IPR001202">
    <property type="entry name" value="WW_dom"/>
</dbReference>
<dbReference type="GO" id="GO:0060255">
    <property type="term" value="P:regulation of macromolecule metabolic process"/>
    <property type="evidence" value="ECO:0007669"/>
    <property type="project" value="UniProtKB-ARBA"/>
</dbReference>
<dbReference type="PANTHER" id="PTHR10657">
    <property type="entry name" value="PEPTIDYL-PROLYL CIS-TRANS ISOMERASE"/>
    <property type="match status" value="1"/>
</dbReference>
<evidence type="ECO:0000256" key="1">
    <source>
        <dbReference type="ARBA" id="ARBA00000971"/>
    </source>
</evidence>
<protein>
    <recommendedName>
        <fullName evidence="5">Peptidyl-prolyl cis-trans isomerase</fullName>
        <ecNumber evidence="5">5.2.1.8</ecNumber>
    </recommendedName>
</protein>
<dbReference type="Proteomes" id="UP000179807">
    <property type="component" value="Unassembled WGS sequence"/>
</dbReference>
<dbReference type="PANTHER" id="PTHR10657:SF4">
    <property type="entry name" value="PEPTIDYL-PROLYL CIS-TRANS ISOMERASE-RELATED"/>
    <property type="match status" value="1"/>
</dbReference>
<dbReference type="InterPro" id="IPR046357">
    <property type="entry name" value="PPIase_dom_sf"/>
</dbReference>
<evidence type="ECO:0000256" key="6">
    <source>
        <dbReference type="SAM" id="MobiDB-lite"/>
    </source>
</evidence>
<keyword evidence="3 4" id="KW-0413">Isomerase</keyword>
<sequence>MNLPIEWELKEIKEYQGRVFYYNKITHESTWIRPLPYPGLNTPWPPLISVMHILIKHKDSPDDGHSKRRHQDLTNEQAKEKIDDIFKRITEGEKFEEIAKNESDFLTRHKNGDIGWIARGTMDPRFEEVAWNLGIGEISRPVETADGWHIILRNG</sequence>
<name>A0A1J4KG44_9EUKA</name>
<feature type="domain" description="WW" evidence="7">
    <location>
        <begin position="1"/>
        <end position="36"/>
    </location>
</feature>
<accession>A0A1J4KG44</accession>
<proteinExistence type="predicted"/>
<dbReference type="Gene3D" id="3.10.50.40">
    <property type="match status" value="1"/>
</dbReference>
<keyword evidence="10" id="KW-1185">Reference proteome</keyword>
<dbReference type="RefSeq" id="XP_068363513.1">
    <property type="nucleotide sequence ID" value="XM_068501395.1"/>
</dbReference>
<dbReference type="Pfam" id="PF00639">
    <property type="entry name" value="Rotamase"/>
    <property type="match status" value="1"/>
</dbReference>
<evidence type="ECO:0000256" key="3">
    <source>
        <dbReference type="ARBA" id="ARBA00023235"/>
    </source>
</evidence>
<dbReference type="Pfam" id="PF00397">
    <property type="entry name" value="WW"/>
    <property type="match status" value="1"/>
</dbReference>
<dbReference type="InterPro" id="IPR000297">
    <property type="entry name" value="PPIase_PpiC"/>
</dbReference>
<gene>
    <name evidence="9" type="ORF">TRFO_20436</name>
</gene>
<evidence type="ECO:0000256" key="4">
    <source>
        <dbReference type="PROSITE-ProRule" id="PRU00278"/>
    </source>
</evidence>
<evidence type="ECO:0000313" key="9">
    <source>
        <dbReference type="EMBL" id="OHT10377.1"/>
    </source>
</evidence>
<organism evidence="9 10">
    <name type="scientific">Tritrichomonas foetus</name>
    <dbReference type="NCBI Taxonomy" id="1144522"/>
    <lineage>
        <taxon>Eukaryota</taxon>
        <taxon>Metamonada</taxon>
        <taxon>Parabasalia</taxon>
        <taxon>Tritrichomonadida</taxon>
        <taxon>Tritrichomonadidae</taxon>
        <taxon>Tritrichomonas</taxon>
    </lineage>
</organism>
<dbReference type="PROSITE" id="PS50020">
    <property type="entry name" value="WW_DOMAIN_2"/>
    <property type="match status" value="1"/>
</dbReference>
<keyword evidence="2 4" id="KW-0697">Rotamase</keyword>
<dbReference type="EC" id="5.2.1.8" evidence="5"/>
<dbReference type="AlphaFoldDB" id="A0A1J4KG44"/>
<evidence type="ECO:0000259" key="7">
    <source>
        <dbReference type="PROSITE" id="PS50020"/>
    </source>
</evidence>
<feature type="domain" description="PpiC" evidence="8">
    <location>
        <begin position="45"/>
        <end position="155"/>
    </location>
</feature>
<comment type="caution">
    <text evidence="9">The sequence shown here is derived from an EMBL/GenBank/DDBJ whole genome shotgun (WGS) entry which is preliminary data.</text>
</comment>
<dbReference type="CDD" id="cd00201">
    <property type="entry name" value="WW"/>
    <property type="match status" value="1"/>
</dbReference>
<evidence type="ECO:0000256" key="2">
    <source>
        <dbReference type="ARBA" id="ARBA00023110"/>
    </source>
</evidence>
<dbReference type="GO" id="GO:0003755">
    <property type="term" value="F:peptidyl-prolyl cis-trans isomerase activity"/>
    <property type="evidence" value="ECO:0007669"/>
    <property type="project" value="UniProtKB-UniRule"/>
</dbReference>
<reference evidence="9" key="1">
    <citation type="submission" date="2016-10" db="EMBL/GenBank/DDBJ databases">
        <authorList>
            <person name="Benchimol M."/>
            <person name="Almeida L.G."/>
            <person name="Vasconcelos A.T."/>
            <person name="Perreira-Neves A."/>
            <person name="Rosa I.A."/>
            <person name="Tasca T."/>
            <person name="Bogo M.R."/>
            <person name="de Souza W."/>
        </authorList>
    </citation>
    <scope>NUCLEOTIDE SEQUENCE [LARGE SCALE GENOMIC DNA]</scope>
    <source>
        <strain evidence="9">K</strain>
    </source>
</reference>
<dbReference type="VEuPathDB" id="TrichDB:TRFO_20436"/>
<dbReference type="PROSITE" id="PS50198">
    <property type="entry name" value="PPIC_PPIASE_2"/>
    <property type="match status" value="1"/>
</dbReference>
<dbReference type="GeneID" id="94836099"/>
<evidence type="ECO:0000259" key="8">
    <source>
        <dbReference type="PROSITE" id="PS50198"/>
    </source>
</evidence>
<comment type="catalytic activity">
    <reaction evidence="1 5">
        <text>[protein]-peptidylproline (omega=180) = [protein]-peptidylproline (omega=0)</text>
        <dbReference type="Rhea" id="RHEA:16237"/>
        <dbReference type="Rhea" id="RHEA-COMP:10747"/>
        <dbReference type="Rhea" id="RHEA-COMP:10748"/>
        <dbReference type="ChEBI" id="CHEBI:83833"/>
        <dbReference type="ChEBI" id="CHEBI:83834"/>
        <dbReference type="EC" id="5.2.1.8"/>
    </reaction>
</comment>
<dbReference type="InterPro" id="IPR036020">
    <property type="entry name" value="WW_dom_sf"/>
</dbReference>
<dbReference type="SUPFAM" id="SSF51045">
    <property type="entry name" value="WW domain"/>
    <property type="match status" value="1"/>
</dbReference>
<dbReference type="GO" id="GO:0080090">
    <property type="term" value="P:regulation of primary metabolic process"/>
    <property type="evidence" value="ECO:0007669"/>
    <property type="project" value="UniProtKB-ARBA"/>
</dbReference>
<evidence type="ECO:0000256" key="5">
    <source>
        <dbReference type="RuleBase" id="RU363014"/>
    </source>
</evidence>
<dbReference type="Gene3D" id="2.20.70.10">
    <property type="match status" value="1"/>
</dbReference>
<dbReference type="SMART" id="SM00456">
    <property type="entry name" value="WW"/>
    <property type="match status" value="1"/>
</dbReference>
<feature type="region of interest" description="Disordered" evidence="6">
    <location>
        <begin position="59"/>
        <end position="78"/>
    </location>
</feature>
<dbReference type="SUPFAM" id="SSF54534">
    <property type="entry name" value="FKBP-like"/>
    <property type="match status" value="1"/>
</dbReference>
<dbReference type="GO" id="GO:0005829">
    <property type="term" value="C:cytosol"/>
    <property type="evidence" value="ECO:0007669"/>
    <property type="project" value="TreeGrafter"/>
</dbReference>
<evidence type="ECO:0000313" key="10">
    <source>
        <dbReference type="Proteomes" id="UP000179807"/>
    </source>
</evidence>
<dbReference type="InterPro" id="IPR051370">
    <property type="entry name" value="PPIase_Pin1"/>
</dbReference>
<dbReference type="GO" id="GO:0005634">
    <property type="term" value="C:nucleus"/>
    <property type="evidence" value="ECO:0007669"/>
    <property type="project" value="TreeGrafter"/>
</dbReference>